<dbReference type="PANTHER" id="PTHR24567:SF74">
    <property type="entry name" value="HTH-TYPE TRANSCRIPTIONAL REGULATOR ARCR"/>
    <property type="match status" value="1"/>
</dbReference>
<dbReference type="EMBL" id="JAUSVK010000001">
    <property type="protein sequence ID" value="MDQ0395729.1"/>
    <property type="molecule type" value="Genomic_DNA"/>
</dbReference>
<proteinExistence type="predicted"/>
<sequence>MAKGKRSGAEGTGTPGRQRLGNQILNSLPAPAMEALSPAVEYADTRRGESLFEPGDEVTHACFPLGPTVIAFVLPMRDGRMVEAATIGREGAVGGVVSLGLKPAFARAAVRIAGPVARVPIARLEDAKRATPRVHDIFSRYADCLTAQVLQSVGCAALHPLEARCARWLLMTHDRLQEPVLPLTQESLAEMFGVARTYMTRIARLLEERGAISRRRGAMCIEARSVLEEISCECYGRVRRHFERVLPGLYPRAEP</sequence>
<keyword evidence="7" id="KW-1185">Reference proteome</keyword>
<dbReference type="PANTHER" id="PTHR24567">
    <property type="entry name" value="CRP FAMILY TRANSCRIPTIONAL REGULATORY PROTEIN"/>
    <property type="match status" value="1"/>
</dbReference>
<feature type="domain" description="HTH crp-type" evidence="5">
    <location>
        <begin position="163"/>
        <end position="229"/>
    </location>
</feature>
<dbReference type="InterPro" id="IPR012318">
    <property type="entry name" value="HTH_CRP"/>
</dbReference>
<dbReference type="Gene3D" id="2.60.120.10">
    <property type="entry name" value="Jelly Rolls"/>
    <property type="match status" value="1"/>
</dbReference>
<evidence type="ECO:0000256" key="1">
    <source>
        <dbReference type="ARBA" id="ARBA00023015"/>
    </source>
</evidence>
<evidence type="ECO:0000313" key="6">
    <source>
        <dbReference type="EMBL" id="MDQ0395729.1"/>
    </source>
</evidence>
<evidence type="ECO:0000313" key="7">
    <source>
        <dbReference type="Proteomes" id="UP001237448"/>
    </source>
</evidence>
<accession>A0ABU0FNQ6</accession>
<feature type="region of interest" description="Disordered" evidence="4">
    <location>
        <begin position="1"/>
        <end position="22"/>
    </location>
</feature>
<dbReference type="InterPro" id="IPR036390">
    <property type="entry name" value="WH_DNA-bd_sf"/>
</dbReference>
<dbReference type="Pfam" id="PF13545">
    <property type="entry name" value="HTH_Crp_2"/>
    <property type="match status" value="1"/>
</dbReference>
<evidence type="ECO:0000256" key="2">
    <source>
        <dbReference type="ARBA" id="ARBA00023125"/>
    </source>
</evidence>
<dbReference type="SUPFAM" id="SSF46785">
    <property type="entry name" value="Winged helix' DNA-binding domain"/>
    <property type="match status" value="1"/>
</dbReference>
<protein>
    <submittedName>
        <fullName evidence="6">CRP-like cAMP-binding protein</fullName>
    </submittedName>
</protein>
<comment type="caution">
    <text evidence="6">The sequence shown here is derived from an EMBL/GenBank/DDBJ whole genome shotgun (WGS) entry which is preliminary data.</text>
</comment>
<keyword evidence="3" id="KW-0804">Transcription</keyword>
<keyword evidence="1" id="KW-0805">Transcription regulation</keyword>
<evidence type="ECO:0000256" key="4">
    <source>
        <dbReference type="SAM" id="MobiDB-lite"/>
    </source>
</evidence>
<dbReference type="InterPro" id="IPR018490">
    <property type="entry name" value="cNMP-bd_dom_sf"/>
</dbReference>
<dbReference type="RefSeq" id="WP_307434870.1">
    <property type="nucleotide sequence ID" value="NZ_JAUSVK010000001.1"/>
</dbReference>
<dbReference type="InterPro" id="IPR014710">
    <property type="entry name" value="RmlC-like_jellyroll"/>
</dbReference>
<dbReference type="SUPFAM" id="SSF51206">
    <property type="entry name" value="cAMP-binding domain-like"/>
    <property type="match status" value="1"/>
</dbReference>
<name>A0ABU0FNQ6_9HYPH</name>
<keyword evidence="2" id="KW-0238">DNA-binding</keyword>
<organism evidence="6 7">
    <name type="scientific">Labrys monachus</name>
    <dbReference type="NCBI Taxonomy" id="217067"/>
    <lineage>
        <taxon>Bacteria</taxon>
        <taxon>Pseudomonadati</taxon>
        <taxon>Pseudomonadota</taxon>
        <taxon>Alphaproteobacteria</taxon>
        <taxon>Hyphomicrobiales</taxon>
        <taxon>Xanthobacteraceae</taxon>
        <taxon>Labrys</taxon>
    </lineage>
</organism>
<dbReference type="Proteomes" id="UP001237448">
    <property type="component" value="Unassembled WGS sequence"/>
</dbReference>
<evidence type="ECO:0000259" key="5">
    <source>
        <dbReference type="Pfam" id="PF13545"/>
    </source>
</evidence>
<reference evidence="6 7" key="1">
    <citation type="submission" date="2023-07" db="EMBL/GenBank/DDBJ databases">
        <title>Genomic Encyclopedia of Type Strains, Phase IV (KMG-IV): sequencing the most valuable type-strain genomes for metagenomic binning, comparative biology and taxonomic classification.</title>
        <authorList>
            <person name="Goeker M."/>
        </authorList>
    </citation>
    <scope>NUCLEOTIDE SEQUENCE [LARGE SCALE GENOMIC DNA]</scope>
    <source>
        <strain evidence="6 7">DSM 5896</strain>
    </source>
</reference>
<gene>
    <name evidence="6" type="ORF">J3R73_005521</name>
</gene>
<dbReference type="InterPro" id="IPR050397">
    <property type="entry name" value="Env_Response_Regulators"/>
</dbReference>
<evidence type="ECO:0000256" key="3">
    <source>
        <dbReference type="ARBA" id="ARBA00023163"/>
    </source>
</evidence>